<feature type="region of interest" description="Disordered" evidence="4">
    <location>
        <begin position="2096"/>
        <end position="2123"/>
    </location>
</feature>
<feature type="region of interest" description="Disordered" evidence="4">
    <location>
        <begin position="235"/>
        <end position="383"/>
    </location>
</feature>
<feature type="compositionally biased region" description="Basic and acidic residues" evidence="4">
    <location>
        <begin position="637"/>
        <end position="654"/>
    </location>
</feature>
<feature type="compositionally biased region" description="Polar residues" evidence="4">
    <location>
        <begin position="9"/>
        <end position="25"/>
    </location>
</feature>
<feature type="region of interest" description="Disordered" evidence="4">
    <location>
        <begin position="993"/>
        <end position="1028"/>
    </location>
</feature>
<comment type="subcellular location">
    <subcellularLocation>
        <location evidence="1">Cytoplasm</location>
        <location evidence="1">Cytoskeleton</location>
        <location evidence="1">Microtubule organizing center</location>
        <location evidence="1">Centrosome</location>
    </subcellularLocation>
</comment>
<dbReference type="OrthoDB" id="6163239at2759"/>
<dbReference type="GO" id="GO:0005813">
    <property type="term" value="C:centrosome"/>
    <property type="evidence" value="ECO:0007669"/>
    <property type="project" value="UniProtKB-SubCell"/>
</dbReference>
<feature type="compositionally biased region" description="Polar residues" evidence="4">
    <location>
        <begin position="122"/>
        <end position="142"/>
    </location>
</feature>
<dbReference type="GO" id="GO:0005829">
    <property type="term" value="C:cytosol"/>
    <property type="evidence" value="ECO:0007669"/>
    <property type="project" value="TreeGrafter"/>
</dbReference>
<feature type="compositionally biased region" description="Polar residues" evidence="4">
    <location>
        <begin position="1373"/>
        <end position="1384"/>
    </location>
</feature>
<feature type="region of interest" description="Disordered" evidence="4">
    <location>
        <begin position="1040"/>
        <end position="1141"/>
    </location>
</feature>
<proteinExistence type="predicted"/>
<feature type="domain" description="ALMS motif" evidence="5">
    <location>
        <begin position="2213"/>
        <end position="2332"/>
    </location>
</feature>
<feature type="region of interest" description="Disordered" evidence="4">
    <location>
        <begin position="1398"/>
        <end position="1421"/>
    </location>
</feature>
<evidence type="ECO:0000256" key="1">
    <source>
        <dbReference type="ARBA" id="ARBA00004300"/>
    </source>
</evidence>
<feature type="compositionally biased region" description="Polar residues" evidence="4">
    <location>
        <begin position="1942"/>
        <end position="1954"/>
    </location>
</feature>
<feature type="region of interest" description="Disordered" evidence="4">
    <location>
        <begin position="779"/>
        <end position="807"/>
    </location>
</feature>
<feature type="region of interest" description="Disordered" evidence="4">
    <location>
        <begin position="1212"/>
        <end position="1236"/>
    </location>
</feature>
<dbReference type="GO" id="GO:0046599">
    <property type="term" value="P:regulation of centriole replication"/>
    <property type="evidence" value="ECO:0007669"/>
    <property type="project" value="TreeGrafter"/>
</dbReference>
<feature type="compositionally biased region" description="Basic and acidic residues" evidence="4">
    <location>
        <begin position="1862"/>
        <end position="1873"/>
    </location>
</feature>
<feature type="compositionally biased region" description="Low complexity" evidence="4">
    <location>
        <begin position="2041"/>
        <end position="2058"/>
    </location>
</feature>
<name>A0A667WWD3_9TELE</name>
<feature type="region of interest" description="Disordered" evidence="4">
    <location>
        <begin position="1620"/>
        <end position="1658"/>
    </location>
</feature>
<dbReference type="GO" id="GO:0008017">
    <property type="term" value="F:microtubule binding"/>
    <property type="evidence" value="ECO:0007669"/>
    <property type="project" value="TreeGrafter"/>
</dbReference>
<feature type="compositionally biased region" description="Polar residues" evidence="4">
    <location>
        <begin position="1555"/>
        <end position="1577"/>
    </location>
</feature>
<feature type="region of interest" description="Disordered" evidence="4">
    <location>
        <begin position="1359"/>
        <end position="1384"/>
    </location>
</feature>
<dbReference type="InParanoid" id="A0A667WWD3"/>
<feature type="compositionally biased region" description="Basic and acidic residues" evidence="4">
    <location>
        <begin position="1928"/>
        <end position="1938"/>
    </location>
</feature>
<feature type="compositionally biased region" description="Basic and acidic residues" evidence="4">
    <location>
        <begin position="327"/>
        <end position="347"/>
    </location>
</feature>
<feature type="region of interest" description="Disordered" evidence="4">
    <location>
        <begin position="1309"/>
        <end position="1330"/>
    </location>
</feature>
<dbReference type="GeneTree" id="ENSGT00940000170259"/>
<feature type="region of interest" description="Disordered" evidence="4">
    <location>
        <begin position="834"/>
        <end position="880"/>
    </location>
</feature>
<dbReference type="FunCoup" id="A0A667WWD3">
    <property type="interactions" value="261"/>
</dbReference>
<gene>
    <name evidence="6" type="primary">alms1</name>
</gene>
<dbReference type="PANTHER" id="PTHR21553">
    <property type="entry name" value="ALMS1-RELATED"/>
    <property type="match status" value="1"/>
</dbReference>
<evidence type="ECO:0000313" key="6">
    <source>
        <dbReference type="Ensembl" id="ENSMMDP00005004809.1"/>
    </source>
</evidence>
<keyword evidence="7" id="KW-1185">Reference proteome</keyword>
<feature type="region of interest" description="Disordered" evidence="4">
    <location>
        <begin position="1862"/>
        <end position="1969"/>
    </location>
</feature>
<feature type="compositionally biased region" description="Polar residues" evidence="4">
    <location>
        <begin position="786"/>
        <end position="796"/>
    </location>
</feature>
<feature type="compositionally biased region" description="Polar residues" evidence="4">
    <location>
        <begin position="1621"/>
        <end position="1638"/>
    </location>
</feature>
<feature type="region of interest" description="Disordered" evidence="4">
    <location>
        <begin position="1769"/>
        <end position="1792"/>
    </location>
</feature>
<evidence type="ECO:0000259" key="5">
    <source>
        <dbReference type="Pfam" id="PF15309"/>
    </source>
</evidence>
<feature type="compositionally biased region" description="Basic and acidic residues" evidence="4">
    <location>
        <begin position="185"/>
        <end position="194"/>
    </location>
</feature>
<feature type="compositionally biased region" description="Polar residues" evidence="4">
    <location>
        <begin position="558"/>
        <end position="578"/>
    </location>
</feature>
<feature type="compositionally biased region" description="Polar residues" evidence="4">
    <location>
        <begin position="1014"/>
        <end position="1028"/>
    </location>
</feature>
<dbReference type="Pfam" id="PF15309">
    <property type="entry name" value="ALMS_motif"/>
    <property type="match status" value="1"/>
</dbReference>
<reference evidence="6" key="3">
    <citation type="submission" date="2025-09" db="UniProtKB">
        <authorList>
            <consortium name="Ensembl"/>
        </authorList>
    </citation>
    <scope>IDENTIFICATION</scope>
</reference>
<feature type="region of interest" description="Disordered" evidence="4">
    <location>
        <begin position="116"/>
        <end position="219"/>
    </location>
</feature>
<evidence type="ECO:0000313" key="7">
    <source>
        <dbReference type="Proteomes" id="UP000472263"/>
    </source>
</evidence>
<feature type="compositionally biased region" description="Low complexity" evidence="4">
    <location>
        <begin position="149"/>
        <end position="160"/>
    </location>
</feature>
<feature type="compositionally biased region" description="Low complexity" evidence="4">
    <location>
        <begin position="579"/>
        <end position="590"/>
    </location>
</feature>
<dbReference type="Proteomes" id="UP000472263">
    <property type="component" value="Chromosome 22"/>
</dbReference>
<feature type="compositionally biased region" description="Basic and acidic residues" evidence="4">
    <location>
        <begin position="270"/>
        <end position="281"/>
    </location>
</feature>
<feature type="compositionally biased region" description="Polar residues" evidence="4">
    <location>
        <begin position="1040"/>
        <end position="1053"/>
    </location>
</feature>
<feature type="compositionally biased region" description="Basic residues" evidence="4">
    <location>
        <begin position="2114"/>
        <end position="2123"/>
    </location>
</feature>
<feature type="compositionally biased region" description="Low complexity" evidence="4">
    <location>
        <begin position="1309"/>
        <end position="1318"/>
    </location>
</feature>
<accession>A0A667WWD3</accession>
<reference evidence="6" key="1">
    <citation type="submission" date="2019-06" db="EMBL/GenBank/DDBJ databases">
        <authorList>
            <consortium name="Wellcome Sanger Institute Data Sharing"/>
        </authorList>
    </citation>
    <scope>NUCLEOTIDE SEQUENCE [LARGE SCALE GENOMIC DNA]</scope>
</reference>
<sequence length="2337" mass="254762">MESQERWRSSGQLLQDVGVSQSVGETPTDPPGAESHHRAMQDQKLTATDWELQQLGGASQQLDFQDSHLSPALSLLPSNSGVQHNFTEYSLFQQSDLEFAPLRASLDISAASERFHVPPHGRTSQASEHASLSHSPQAQITVLSEDGASSCCSLSQHSMSPGDEGRQRQIVRSPPGDDGQGTRSVDGKGSKEEDGQMLTAPPDKPVGEASEEDTFFLSEDVSAEHLLDLLQKDVGMPSSSSSAVSSASETSLKRTASFGGVSKSAKVSKPHADRRAERREGPPGSLSQQQTQQPQKYSDPDKTLPRLFEVPNISVGSRSTQPDDSSEALHRELLSEAGRHSRSEAESKASQQGSDKPDYEPLTLNAPEMSQEEQSMARKNLACSSETASQFSAGYSVDRGHRERDLWSLGNQTGIDGSYLGFLPQSQSTPSVFNAPPKSSVKAPLGRLSAIESKMEDSHQSSTRVSPQPARADLEAVADLDADHPGTEMPHKEDTASGKIQALPSLNYMQKVDAWRANQSSGGISLFDKLALQGFSGMPPKQRAYNAVSDSLNFILSQQRQSAQQSPVSSANNQNVTQSSSMTRSGSSSPRRGEAVGSAPSDKEDTGSAAQPSGSPLGRSQSHSSLSTVVTSIQKSQRADRLAEEERSQRHEDASQQPSAMVQPSPLMSLGRFSDVSFERDVSGTLSNSQDSYNSGQNFGASVGASSVISLEVDNYAPHWSSKPSSPPPLPRSQELNIEERIPLYLQNLGIDQSPSTILTPFAPRGPIREPEFSPTDFCTIKGSIGTPTKSAQPSEGGSPHKGEFSRSSLLSVDSSISIPLSMDSLCPAVSFPEQTRASPASDTAASSRRTAPSSQPQNTSHLLELQPSQRKESSCASSHNTIQLGDKFDSDSALITDTRCRDRDLESSLHASTEDSFGSTRALHEIRKLLSQADKIVSGVPSMASSTSSAASCPHSDDDIFLSLRRKTGSFQHSSFTSSSVAEGPTAGSSLLWTRSSSDSMLTSERLKGSSVGRESTTSSGQPDASTQAFNAARATNTCMRPQSAGASSLVLSKSARRTEPEGCSAAPPDNTGPPQLPVIKPSPAVNKPQPTSSPREPAAVPEKEEVGTTQGGPVESSSSSPILGDPDEVVMSDGSSDSSLALRVAKLLQSESPATMVSSTPSTTDQESKAREWIKLKVSGQQCEPLVLDIEDRKRIEEIKRELLFKNPIMSQGSTDTEGSAVSSLRDPEVQAPSHSADMCTALRPGEDWPSHQQLQSLNTAVFDSSGQRHIPLHLDLEAQVREIAAREGVTLPKGNPPALTSITISTCRRSTSPSPSSSPVPPLSLSSEPLHLTQLSTGADQHHAANLELPCTLGHKDSTALTPREPVSMSEPNNIRDQNLLLSQPVPGYQERQDVIGGQYDQPPPSSQGLERDDVKLRDSNTQVSWSRDLQDADAAFRSVDQQPFSSQYSAVPGVGHEVEQATGLSAVDSPTRTGYVSHAHLTLSPKAPDHSPAADMQSSHTAAASRLQAKEFVPLRHSSTAASSPDEGLGSSSPLESYETREPIRAEASERVSTSKSFQTTVPQGRMTSTSPQCFLPPRRLAASPKPLAIQIPAVPVLLPYKPHGSEELFYVPQTEAEVSTTSNSDTTMESSHPGSDDAVPPRFSSEVLGNQDPRLDRGVTIKHTEGIYSKRFKTANFRMQEPAHRGASVTADGSSQISVSQTPQLSSQVSAGLPRVPLSRNEGLYTSKRDQGTSPVQFLSYNQSVARREAFQPVRVEMGYRAAGQHPKTHLEQSSATQARTEQEQGRWDPVLTHTASQQNAGTLDELWCKFSEKWSQEESRPANKKESSLLERLERLSRLIHSTSGASNLAELEDEAYQRPHTTEQEVGRGGNVLLNRKERKENIEETAEARETRGQTDRKERGGKKVYHKPFTSRQAWVQKPQREETSHLTEEDSSVSSLSHYPTQRQHFCPAERDESETLSTVSTMSGSISTVDTARLIRVFGAQRVRHLKAGSGLSKLYSTINKQKEDREQRRGRGKNPSKRHIVTQSETTGTDDSVVTADSASSTSTVTLPSHRNPSRPLAAKKAVKLVSKGIQAGDLEIVSNGTRRHTRDVGTTFPSPSEARHLKTRKSRRSFPKSYPQAVSWFISAEELRSEARKENQPEEEEEEPAWRPSAAWFEPYSRTTPWREPLRQRHIQEDWNRQLGATHAESDPETRGKTSSSGLVRITLQEALQMRRPEFISQSRQRVRRLALQTEERKLRDEFSRERDDPFTRAGRLLRPAGTTLLTRAVPRKEMIQRSKQIYENLPEVQRRREEERRKVEYRSYRLNAQLYNKKITSRVLGKQTPWQ</sequence>
<dbReference type="CTD" id="7840"/>
<feature type="compositionally biased region" description="Polar residues" evidence="4">
    <location>
        <begin position="314"/>
        <end position="323"/>
    </location>
</feature>
<feature type="region of interest" description="Disordered" evidence="4">
    <location>
        <begin position="558"/>
        <end position="667"/>
    </location>
</feature>
<feature type="region of interest" description="Disordered" evidence="4">
    <location>
        <begin position="1"/>
        <end position="45"/>
    </location>
</feature>
<feature type="compositionally biased region" description="Basic and acidic residues" evidence="4">
    <location>
        <begin position="1882"/>
        <end position="1907"/>
    </location>
</feature>
<feature type="region of interest" description="Disordered" evidence="4">
    <location>
        <begin position="2010"/>
        <end position="2069"/>
    </location>
</feature>
<reference evidence="6" key="2">
    <citation type="submission" date="2025-08" db="UniProtKB">
        <authorList>
            <consortium name="Ensembl"/>
        </authorList>
    </citation>
    <scope>IDENTIFICATION</scope>
</reference>
<dbReference type="GO" id="GO:0005814">
    <property type="term" value="C:centriole"/>
    <property type="evidence" value="ECO:0007669"/>
    <property type="project" value="TreeGrafter"/>
</dbReference>
<evidence type="ECO:0000256" key="4">
    <source>
        <dbReference type="SAM" id="MobiDB-lite"/>
    </source>
</evidence>
<feature type="compositionally biased region" description="Polar residues" evidence="4">
    <location>
        <begin position="608"/>
        <end position="636"/>
    </location>
</feature>
<dbReference type="PANTHER" id="PTHR21553:SF36">
    <property type="entry name" value="ALMS1 CENTROSOME AND BASAL BODY-ASSOCIATED PROTEIN-RELATED"/>
    <property type="match status" value="1"/>
</dbReference>
<feature type="compositionally biased region" description="Polar residues" evidence="4">
    <location>
        <begin position="1212"/>
        <end position="1225"/>
    </location>
</feature>
<feature type="compositionally biased region" description="Basic residues" evidence="4">
    <location>
        <begin position="2022"/>
        <end position="2032"/>
    </location>
</feature>
<feature type="region of interest" description="Disordered" evidence="4">
    <location>
        <begin position="1486"/>
        <end position="1583"/>
    </location>
</feature>
<protein>
    <recommendedName>
        <fullName evidence="5">ALMS motif domain-containing protein</fullName>
    </recommendedName>
</protein>
<organism evidence="6 7">
    <name type="scientific">Myripristis murdjan</name>
    <name type="common">pinecone soldierfish</name>
    <dbReference type="NCBI Taxonomy" id="586833"/>
    <lineage>
        <taxon>Eukaryota</taxon>
        <taxon>Metazoa</taxon>
        <taxon>Chordata</taxon>
        <taxon>Craniata</taxon>
        <taxon>Vertebrata</taxon>
        <taxon>Euteleostomi</taxon>
        <taxon>Actinopterygii</taxon>
        <taxon>Neopterygii</taxon>
        <taxon>Teleostei</taxon>
        <taxon>Neoteleostei</taxon>
        <taxon>Acanthomorphata</taxon>
        <taxon>Holocentriformes</taxon>
        <taxon>Holocentridae</taxon>
        <taxon>Myripristis</taxon>
    </lineage>
</organism>
<keyword evidence="2" id="KW-0963">Cytoplasm</keyword>
<dbReference type="InterPro" id="IPR029299">
    <property type="entry name" value="ALMS_motif"/>
</dbReference>
<keyword evidence="3" id="KW-0206">Cytoskeleton</keyword>
<dbReference type="Ensembl" id="ENSMMDT00005004946.1">
    <property type="protein sequence ID" value="ENSMMDP00005004809.1"/>
    <property type="gene ID" value="ENSMMDG00005002647.1"/>
</dbReference>
<feature type="region of interest" description="Disordered" evidence="4">
    <location>
        <begin position="2144"/>
        <end position="2163"/>
    </location>
</feature>
<evidence type="ECO:0000256" key="2">
    <source>
        <dbReference type="ARBA" id="ARBA00022490"/>
    </source>
</evidence>
<evidence type="ECO:0000256" key="3">
    <source>
        <dbReference type="ARBA" id="ARBA00023212"/>
    </source>
</evidence>
<feature type="compositionally biased region" description="Basic and acidic residues" evidence="4">
    <location>
        <begin position="2012"/>
        <end position="2021"/>
    </location>
</feature>
<dbReference type="RefSeq" id="XP_029900260.1">
    <property type="nucleotide sequence ID" value="XM_030044400.1"/>
</dbReference>
<feature type="compositionally biased region" description="Low complexity" evidence="4">
    <location>
        <begin position="836"/>
        <end position="857"/>
    </location>
</feature>
<dbReference type="GeneID" id="115354167"/>
<feature type="compositionally biased region" description="Basic and acidic residues" evidence="4">
    <location>
        <begin position="1542"/>
        <end position="1554"/>
    </location>
</feature>
<feature type="compositionally biased region" description="Low complexity" evidence="4">
    <location>
        <begin position="238"/>
        <end position="248"/>
    </location>
</feature>